<dbReference type="Proteomes" id="UP001054945">
    <property type="component" value="Unassembled WGS sequence"/>
</dbReference>
<name>A0AAV4PN99_CAEEX</name>
<dbReference type="AlphaFoldDB" id="A0AAV4PN99"/>
<comment type="caution">
    <text evidence="2">The sequence shown here is derived from an EMBL/GenBank/DDBJ whole genome shotgun (WGS) entry which is preliminary data.</text>
</comment>
<organism evidence="2 3">
    <name type="scientific">Caerostris extrusa</name>
    <name type="common">Bark spider</name>
    <name type="synonym">Caerostris bankana</name>
    <dbReference type="NCBI Taxonomy" id="172846"/>
    <lineage>
        <taxon>Eukaryota</taxon>
        <taxon>Metazoa</taxon>
        <taxon>Ecdysozoa</taxon>
        <taxon>Arthropoda</taxon>
        <taxon>Chelicerata</taxon>
        <taxon>Arachnida</taxon>
        <taxon>Araneae</taxon>
        <taxon>Araneomorphae</taxon>
        <taxon>Entelegynae</taxon>
        <taxon>Araneoidea</taxon>
        <taxon>Araneidae</taxon>
        <taxon>Caerostris</taxon>
    </lineage>
</organism>
<dbReference type="EMBL" id="BPLR01004799">
    <property type="protein sequence ID" value="GIX97608.1"/>
    <property type="molecule type" value="Genomic_DNA"/>
</dbReference>
<feature type="compositionally biased region" description="Polar residues" evidence="1">
    <location>
        <begin position="37"/>
        <end position="52"/>
    </location>
</feature>
<evidence type="ECO:0000256" key="1">
    <source>
        <dbReference type="SAM" id="MobiDB-lite"/>
    </source>
</evidence>
<evidence type="ECO:0000313" key="2">
    <source>
        <dbReference type="EMBL" id="GIX97608.1"/>
    </source>
</evidence>
<feature type="region of interest" description="Disordered" evidence="1">
    <location>
        <begin position="17"/>
        <end position="58"/>
    </location>
</feature>
<keyword evidence="3" id="KW-1185">Reference proteome</keyword>
<sequence length="76" mass="8345">MQAIVDFECFKWESFGKKNGTPATALNEKGKGREAPPSQQWERNEDLGSQDSISKRHVQCSRQATSGCVQGLSSDA</sequence>
<accession>A0AAV4PN99</accession>
<proteinExistence type="predicted"/>
<protein>
    <submittedName>
        <fullName evidence="2">Uncharacterized protein</fullName>
    </submittedName>
</protein>
<gene>
    <name evidence="2" type="ORF">CEXT_432741</name>
</gene>
<reference evidence="2 3" key="1">
    <citation type="submission" date="2021-06" db="EMBL/GenBank/DDBJ databases">
        <title>Caerostris extrusa draft genome.</title>
        <authorList>
            <person name="Kono N."/>
            <person name="Arakawa K."/>
        </authorList>
    </citation>
    <scope>NUCLEOTIDE SEQUENCE [LARGE SCALE GENOMIC DNA]</scope>
</reference>
<evidence type="ECO:0000313" key="3">
    <source>
        <dbReference type="Proteomes" id="UP001054945"/>
    </source>
</evidence>